<dbReference type="InterPro" id="IPR000182">
    <property type="entry name" value="GNAT_dom"/>
</dbReference>
<proteinExistence type="predicted"/>
<sequence length="274" mass="29307">MGGCADTGGKILRRCLLEGKGGRAGRIIALPIDGHREAADCRISQEVRRQRRQEERRRRRSVGEGGMGGGGTRLPGNYATRAAGGGVGGGSSSPPSSRTRGRRAELVLCVADVGDRGNRNPGGGGGGSTTAIIGCAGIEIDRVRKMDGYDTKIIGPVMSNLAIGREYRRRGLAENLVIAVEDIASREWGYDVCYLYVEKRNIKARKLYEKLGYEVIWEDDTATTLLPARGGGDGGGLISGRTTIVCMRKDLAEGRGMMGMKNIALSFGSLFSRR</sequence>
<evidence type="ECO:0000256" key="3">
    <source>
        <dbReference type="SAM" id="MobiDB-lite"/>
    </source>
</evidence>
<feature type="compositionally biased region" description="Basic and acidic residues" evidence="3">
    <location>
        <begin position="43"/>
        <end position="56"/>
    </location>
</feature>
<dbReference type="EMBL" id="JALLPB020000133">
    <property type="protein sequence ID" value="KAL3816765.1"/>
    <property type="molecule type" value="Genomic_DNA"/>
</dbReference>
<dbReference type="PANTHER" id="PTHR43420:SF47">
    <property type="entry name" value="N-ACETYLTRANSFERASE DOMAIN-CONTAINING PROTEIN"/>
    <property type="match status" value="1"/>
</dbReference>
<protein>
    <recommendedName>
        <fullName evidence="4">N-acetyltransferase domain-containing protein</fullName>
    </recommendedName>
</protein>
<gene>
    <name evidence="5" type="ORF">ACHAXA_006336</name>
</gene>
<dbReference type="GO" id="GO:0016746">
    <property type="term" value="F:acyltransferase activity"/>
    <property type="evidence" value="ECO:0007669"/>
    <property type="project" value="UniProtKB-KW"/>
</dbReference>
<dbReference type="PROSITE" id="PS51186">
    <property type="entry name" value="GNAT"/>
    <property type="match status" value="1"/>
</dbReference>
<reference evidence="5 6" key="1">
    <citation type="submission" date="2024-10" db="EMBL/GenBank/DDBJ databases">
        <title>Updated reference genomes for cyclostephanoid diatoms.</title>
        <authorList>
            <person name="Roberts W.R."/>
            <person name="Alverson A.J."/>
        </authorList>
    </citation>
    <scope>NUCLEOTIDE SEQUENCE [LARGE SCALE GENOMIC DNA]</scope>
    <source>
        <strain evidence="5 6">AJA228-03</strain>
    </source>
</reference>
<dbReference type="PANTHER" id="PTHR43420">
    <property type="entry name" value="ACETYLTRANSFERASE"/>
    <property type="match status" value="1"/>
</dbReference>
<feature type="domain" description="N-acetyltransferase" evidence="4">
    <location>
        <begin position="132"/>
        <end position="232"/>
    </location>
</feature>
<dbReference type="Pfam" id="PF00583">
    <property type="entry name" value="Acetyltransf_1"/>
    <property type="match status" value="1"/>
</dbReference>
<dbReference type="AlphaFoldDB" id="A0ABD3RX18"/>
<dbReference type="InterPro" id="IPR050680">
    <property type="entry name" value="YpeA/RimI_acetyltransf"/>
</dbReference>
<keyword evidence="6" id="KW-1185">Reference proteome</keyword>
<organism evidence="5 6">
    <name type="scientific">Cyclostephanos tholiformis</name>
    <dbReference type="NCBI Taxonomy" id="382380"/>
    <lineage>
        <taxon>Eukaryota</taxon>
        <taxon>Sar</taxon>
        <taxon>Stramenopiles</taxon>
        <taxon>Ochrophyta</taxon>
        <taxon>Bacillariophyta</taxon>
        <taxon>Coscinodiscophyceae</taxon>
        <taxon>Thalassiosirophycidae</taxon>
        <taxon>Stephanodiscales</taxon>
        <taxon>Stephanodiscaceae</taxon>
        <taxon>Cyclostephanos</taxon>
    </lineage>
</organism>
<evidence type="ECO:0000256" key="1">
    <source>
        <dbReference type="ARBA" id="ARBA00022679"/>
    </source>
</evidence>
<accession>A0ABD3RX18</accession>
<dbReference type="Proteomes" id="UP001530377">
    <property type="component" value="Unassembled WGS sequence"/>
</dbReference>
<dbReference type="SUPFAM" id="SSF55729">
    <property type="entry name" value="Acyl-CoA N-acyltransferases (Nat)"/>
    <property type="match status" value="1"/>
</dbReference>
<evidence type="ECO:0000256" key="2">
    <source>
        <dbReference type="ARBA" id="ARBA00023315"/>
    </source>
</evidence>
<dbReference type="Gene3D" id="3.40.630.30">
    <property type="match status" value="1"/>
</dbReference>
<keyword evidence="1" id="KW-0808">Transferase</keyword>
<evidence type="ECO:0000259" key="4">
    <source>
        <dbReference type="PROSITE" id="PS51186"/>
    </source>
</evidence>
<evidence type="ECO:0000313" key="6">
    <source>
        <dbReference type="Proteomes" id="UP001530377"/>
    </source>
</evidence>
<evidence type="ECO:0000313" key="5">
    <source>
        <dbReference type="EMBL" id="KAL3816765.1"/>
    </source>
</evidence>
<feature type="compositionally biased region" description="Gly residues" evidence="3">
    <location>
        <begin position="63"/>
        <end position="73"/>
    </location>
</feature>
<feature type="region of interest" description="Disordered" evidence="3">
    <location>
        <begin position="43"/>
        <end position="101"/>
    </location>
</feature>
<keyword evidence="2" id="KW-0012">Acyltransferase</keyword>
<comment type="caution">
    <text evidence="5">The sequence shown here is derived from an EMBL/GenBank/DDBJ whole genome shotgun (WGS) entry which is preliminary data.</text>
</comment>
<dbReference type="CDD" id="cd04301">
    <property type="entry name" value="NAT_SF"/>
    <property type="match status" value="1"/>
</dbReference>
<dbReference type="InterPro" id="IPR016181">
    <property type="entry name" value="Acyl_CoA_acyltransferase"/>
</dbReference>
<name>A0ABD3RX18_9STRA</name>